<dbReference type="GeneID" id="25792039"/>
<dbReference type="VEuPathDB" id="FungiDB:TRIVIDRAFT_226772"/>
<dbReference type="InParanoid" id="G9N7G3"/>
<reference evidence="1 2" key="1">
    <citation type="journal article" date="2011" name="Genome Biol.">
        <title>Comparative genome sequence analysis underscores mycoparasitism as the ancestral life style of Trichoderma.</title>
        <authorList>
            <person name="Kubicek C.P."/>
            <person name="Herrera-Estrella A."/>
            <person name="Seidl-Seiboth V."/>
            <person name="Martinez D.A."/>
            <person name="Druzhinina I.S."/>
            <person name="Thon M."/>
            <person name="Zeilinger S."/>
            <person name="Casas-Flores S."/>
            <person name="Horwitz B.A."/>
            <person name="Mukherjee P.K."/>
            <person name="Mukherjee M."/>
            <person name="Kredics L."/>
            <person name="Alcaraz L.D."/>
            <person name="Aerts A."/>
            <person name="Antal Z."/>
            <person name="Atanasova L."/>
            <person name="Cervantes-Badillo M.G."/>
            <person name="Challacombe J."/>
            <person name="Chertkov O."/>
            <person name="McCluskey K."/>
            <person name="Coulpier F."/>
            <person name="Deshpande N."/>
            <person name="von Doehren H."/>
            <person name="Ebbole D.J."/>
            <person name="Esquivel-Naranjo E.U."/>
            <person name="Fekete E."/>
            <person name="Flipphi M."/>
            <person name="Glaser F."/>
            <person name="Gomez-Rodriguez E.Y."/>
            <person name="Gruber S."/>
            <person name="Han C."/>
            <person name="Henrissat B."/>
            <person name="Hermosa R."/>
            <person name="Hernandez-Onate M."/>
            <person name="Karaffa L."/>
            <person name="Kosti I."/>
            <person name="Le Crom S."/>
            <person name="Lindquist E."/>
            <person name="Lucas S."/>
            <person name="Luebeck M."/>
            <person name="Luebeck P.S."/>
            <person name="Margeot A."/>
            <person name="Metz B."/>
            <person name="Misra M."/>
            <person name="Nevalainen H."/>
            <person name="Omann M."/>
            <person name="Packer N."/>
            <person name="Perrone G."/>
            <person name="Uresti-Rivera E.E."/>
            <person name="Salamov A."/>
            <person name="Schmoll M."/>
            <person name="Seiboth B."/>
            <person name="Shapiro H."/>
            <person name="Sukno S."/>
            <person name="Tamayo-Ramos J.A."/>
            <person name="Tisch D."/>
            <person name="Wiest A."/>
            <person name="Wilkinson H.H."/>
            <person name="Zhang M."/>
            <person name="Coutinho P.M."/>
            <person name="Kenerley C.M."/>
            <person name="Monte E."/>
            <person name="Baker S.E."/>
            <person name="Grigoriev I.V."/>
        </authorList>
    </citation>
    <scope>NUCLEOTIDE SEQUENCE [LARGE SCALE GENOMIC DNA]</scope>
    <source>
        <strain evidence="2">Gv29-8 / FGSC 10586</strain>
    </source>
</reference>
<keyword evidence="2" id="KW-1185">Reference proteome</keyword>
<protein>
    <submittedName>
        <fullName evidence="1">Uncharacterized protein</fullName>
    </submittedName>
</protein>
<proteinExistence type="predicted"/>
<dbReference type="EMBL" id="ABDF02000089">
    <property type="protein sequence ID" value="EHK16929.1"/>
    <property type="molecule type" value="Genomic_DNA"/>
</dbReference>
<accession>G9N7G3</accession>
<evidence type="ECO:0000313" key="1">
    <source>
        <dbReference type="EMBL" id="EHK16929.1"/>
    </source>
</evidence>
<organism evidence="1 2">
    <name type="scientific">Hypocrea virens (strain Gv29-8 / FGSC 10586)</name>
    <name type="common">Gliocladium virens</name>
    <name type="synonym">Trichoderma virens</name>
    <dbReference type="NCBI Taxonomy" id="413071"/>
    <lineage>
        <taxon>Eukaryota</taxon>
        <taxon>Fungi</taxon>
        <taxon>Dikarya</taxon>
        <taxon>Ascomycota</taxon>
        <taxon>Pezizomycotina</taxon>
        <taxon>Sordariomycetes</taxon>
        <taxon>Hypocreomycetidae</taxon>
        <taxon>Hypocreales</taxon>
        <taxon>Hypocreaceae</taxon>
        <taxon>Trichoderma</taxon>
    </lineage>
</organism>
<dbReference type="OrthoDB" id="10422317at2759"/>
<name>G9N7G3_HYPVG</name>
<dbReference type="HOGENOM" id="CLU_2004244_0_0_1"/>
<dbReference type="AlphaFoldDB" id="G9N7G3"/>
<dbReference type="RefSeq" id="XP_013951136.1">
    <property type="nucleotide sequence ID" value="XM_014095661.1"/>
</dbReference>
<evidence type="ECO:0000313" key="2">
    <source>
        <dbReference type="Proteomes" id="UP000007115"/>
    </source>
</evidence>
<gene>
    <name evidence="1" type="ORF">TRIVIDRAFT_226772</name>
</gene>
<dbReference type="Proteomes" id="UP000007115">
    <property type="component" value="Unassembled WGS sequence"/>
</dbReference>
<comment type="caution">
    <text evidence="1">The sequence shown here is derived from an EMBL/GenBank/DDBJ whole genome shotgun (WGS) entry which is preliminary data.</text>
</comment>
<sequence length="124" mass="13486">MSSAALNGGKRHVDVLAQGWSTSSGNPRTADAAHRRRLGRPLAWPREDGRLVRSRRLIGHQAISINPYRVACAEAGSEDLNRGTENRLWVLPDDSVSAYCTQTPTGPTAVFAAFCTQTTEYSTT</sequence>